<feature type="transmembrane region" description="Helical" evidence="9">
    <location>
        <begin position="391"/>
        <end position="415"/>
    </location>
</feature>
<dbReference type="GO" id="GO:0005351">
    <property type="term" value="F:carbohydrate:proton symporter activity"/>
    <property type="evidence" value="ECO:0007669"/>
    <property type="project" value="TreeGrafter"/>
</dbReference>
<keyword evidence="3 8" id="KW-0813">Transport</keyword>
<dbReference type="PRINTS" id="PR00171">
    <property type="entry name" value="SUGRTRNSPORT"/>
</dbReference>
<dbReference type="OrthoDB" id="2544694at2759"/>
<evidence type="ECO:0000256" key="1">
    <source>
        <dbReference type="ARBA" id="ARBA00004141"/>
    </source>
</evidence>
<keyword evidence="5 9" id="KW-1133">Transmembrane helix</keyword>
<dbReference type="GO" id="GO:0016020">
    <property type="term" value="C:membrane"/>
    <property type="evidence" value="ECO:0007669"/>
    <property type="project" value="UniProtKB-SubCell"/>
</dbReference>
<evidence type="ECO:0000256" key="6">
    <source>
        <dbReference type="ARBA" id="ARBA00023136"/>
    </source>
</evidence>
<dbReference type="HOGENOM" id="CLU_001265_30_3_1"/>
<accession>F8P9H2</accession>
<dbReference type="SUPFAM" id="SSF103473">
    <property type="entry name" value="MFS general substrate transporter"/>
    <property type="match status" value="1"/>
</dbReference>
<dbReference type="PANTHER" id="PTHR48022:SF78">
    <property type="entry name" value="MONOSACCHARIDE TRANSPORTER, PUTATIVE (AFU_ORTHOLOGUE AFUA_2G02110)-RELATED"/>
    <property type="match status" value="1"/>
</dbReference>
<feature type="transmembrane region" description="Helical" evidence="9">
    <location>
        <begin position="71"/>
        <end position="89"/>
    </location>
</feature>
<evidence type="ECO:0000256" key="2">
    <source>
        <dbReference type="ARBA" id="ARBA00010992"/>
    </source>
</evidence>
<dbReference type="InterPro" id="IPR036259">
    <property type="entry name" value="MFS_trans_sf"/>
</dbReference>
<dbReference type="InterPro" id="IPR005828">
    <property type="entry name" value="MFS_sugar_transport-like"/>
</dbReference>
<organism>
    <name type="scientific">Serpula lacrymans var. lacrymans (strain S7.9)</name>
    <name type="common">Dry rot fungus</name>
    <dbReference type="NCBI Taxonomy" id="578457"/>
    <lineage>
        <taxon>Eukaryota</taxon>
        <taxon>Fungi</taxon>
        <taxon>Dikarya</taxon>
        <taxon>Basidiomycota</taxon>
        <taxon>Agaricomycotina</taxon>
        <taxon>Agaricomycetes</taxon>
        <taxon>Agaricomycetidae</taxon>
        <taxon>Boletales</taxon>
        <taxon>Coniophorineae</taxon>
        <taxon>Serpulaceae</taxon>
        <taxon>Serpula</taxon>
    </lineage>
</organism>
<feature type="transmembrane region" description="Helical" evidence="9">
    <location>
        <begin position="427"/>
        <end position="446"/>
    </location>
</feature>
<dbReference type="GeneID" id="18815727"/>
<dbReference type="InterPro" id="IPR020846">
    <property type="entry name" value="MFS_dom"/>
</dbReference>
<keyword evidence="6 9" id="KW-0472">Membrane</keyword>
<dbReference type="Gene3D" id="1.20.1250.20">
    <property type="entry name" value="MFS general substrate transporter like domains"/>
    <property type="match status" value="1"/>
</dbReference>
<dbReference type="Pfam" id="PF00083">
    <property type="entry name" value="Sugar_tr"/>
    <property type="match status" value="1"/>
</dbReference>
<reference evidence="11" key="1">
    <citation type="submission" date="2011-04" db="EMBL/GenBank/DDBJ databases">
        <title>Evolution of plant cell wall degrading machinery underlies the functional diversity of forest fungi.</title>
        <authorList>
            <consortium name="US DOE Joint Genome Institute (JGI-PGF)"/>
            <person name="Eastwood D.C."/>
            <person name="Floudas D."/>
            <person name="Binder M."/>
            <person name="Majcherczyk A."/>
            <person name="Schneider P."/>
            <person name="Aerts A."/>
            <person name="Asiegbu F.O."/>
            <person name="Baker S.E."/>
            <person name="Barry K."/>
            <person name="Bendiksby M."/>
            <person name="Blumentritt M."/>
            <person name="Coutinho P.M."/>
            <person name="Cullen D."/>
            <person name="Cullen D."/>
            <person name="Gathman A."/>
            <person name="Goodell B."/>
            <person name="Henrissat B."/>
            <person name="Ihrmark K."/>
            <person name="Kauserud H."/>
            <person name="Kohler A."/>
            <person name="LaButti K."/>
            <person name="Lapidus A."/>
            <person name="Lavin J.L."/>
            <person name="Lee Y.-H."/>
            <person name="Lindquist E."/>
            <person name="Lilly W."/>
            <person name="Lucas S."/>
            <person name="Morin E."/>
            <person name="Murat C."/>
            <person name="Oguiza J.A."/>
            <person name="Park J."/>
            <person name="Pisabarro A.G."/>
            <person name="Riley R."/>
            <person name="Rosling A."/>
            <person name="Salamov A."/>
            <person name="Schmidt O."/>
            <person name="Schmutz J."/>
            <person name="Skrede I."/>
            <person name="Stenlid J."/>
            <person name="Wiebenga A."/>
            <person name="Xie X."/>
            <person name="Kues U."/>
            <person name="Hibbett D.S."/>
            <person name="Hoffmeister D."/>
            <person name="Hogberg N."/>
            <person name="Martin F."/>
            <person name="Grigoriev I.V."/>
            <person name="Watkinson S.C."/>
        </authorList>
    </citation>
    <scope>NUCLEOTIDE SEQUENCE</scope>
    <source>
        <strain evidence="11">S7.9</strain>
    </source>
</reference>
<feature type="transmembrane region" description="Helical" evidence="9">
    <location>
        <begin position="155"/>
        <end position="174"/>
    </location>
</feature>
<keyword evidence="4 9" id="KW-0812">Transmembrane</keyword>
<dbReference type="InterPro" id="IPR050360">
    <property type="entry name" value="MFS_Sugar_Transporters"/>
</dbReference>
<dbReference type="AlphaFoldDB" id="F8P9H2"/>
<dbReference type="InterPro" id="IPR003663">
    <property type="entry name" value="Sugar/inositol_transpt"/>
</dbReference>
<comment type="catalytic activity">
    <reaction evidence="7">
        <text>myo-inositol(out) + H(+)(out) = myo-inositol(in) + H(+)(in)</text>
        <dbReference type="Rhea" id="RHEA:60364"/>
        <dbReference type="ChEBI" id="CHEBI:15378"/>
        <dbReference type="ChEBI" id="CHEBI:17268"/>
    </reaction>
</comment>
<evidence type="ECO:0000256" key="9">
    <source>
        <dbReference type="SAM" id="Phobius"/>
    </source>
</evidence>
<feature type="transmembrane region" description="Helical" evidence="9">
    <location>
        <begin position="194"/>
        <end position="211"/>
    </location>
</feature>
<dbReference type="PROSITE" id="PS50850">
    <property type="entry name" value="MFS"/>
    <property type="match status" value="1"/>
</dbReference>
<dbReference type="RefSeq" id="XP_007323046.1">
    <property type="nucleotide sequence ID" value="XM_007322984.1"/>
</dbReference>
<evidence type="ECO:0000259" key="10">
    <source>
        <dbReference type="PROSITE" id="PS50850"/>
    </source>
</evidence>
<comment type="similarity">
    <text evidence="2 8">Belongs to the major facilitator superfamily. Sugar transporter (TC 2.A.1.1) family.</text>
</comment>
<evidence type="ECO:0000256" key="3">
    <source>
        <dbReference type="ARBA" id="ARBA00022448"/>
    </source>
</evidence>
<evidence type="ECO:0000256" key="4">
    <source>
        <dbReference type="ARBA" id="ARBA00022692"/>
    </source>
</evidence>
<dbReference type="NCBIfam" id="TIGR00879">
    <property type="entry name" value="SP"/>
    <property type="match status" value="1"/>
</dbReference>
<sequence length="532" mass="59355">MAPLKGKRLYYTINLVAGLAIFFFGFDQGIMGGINTSPDYVKTMNLGYSTYQGPSEGYVATITNPTRQGGIVSAYYLGTLMGAMIGGAIGDRIGRLKTMGIGGVWVLFGAALQCTSQNMSWMICARIINGIGTGHLNAIVPVWSAEVATHTSRGAFIASEFTLNIFGMALAYWLEFGLGFIGNGDTQIRWRLPIALQIVPILVFMPTLYWMPESPRWLVKVGRISEARVVLQRVRARATDDNDSDNVPNIEPELNDITETVALEHKNARKSSYWSMFWGTDSGNLHIARRVQLSVWLQIIQEWTGIDAIAIYAPILFSEAGYSARKAQWLSGLNEITYTLSTLMGVFTIDRWGRRFGLWWGAIGQGIAMLLAGAFGRLLKTQPERASQYGGASAFFIFVYTAIFGATWLTIPWVYPTETFPLEVRAMGNAWGVVGWSIGNGWLTLLNPVMFNRIHENTFYIFAVVNFLSIPMVWAFYPETANRTLEEIDLLFASKSPFVWDEERHFRELKRLGPKVADDINKEEGEKAAVEV</sequence>
<protein>
    <recommendedName>
        <fullName evidence="10">Major facilitator superfamily (MFS) profile domain-containing protein</fullName>
    </recommendedName>
</protein>
<feature type="transmembrane region" description="Helical" evidence="9">
    <location>
        <begin position="458"/>
        <end position="477"/>
    </location>
</feature>
<dbReference type="PANTHER" id="PTHR48022">
    <property type="entry name" value="PLASTIDIC GLUCOSE TRANSPORTER 4"/>
    <property type="match status" value="1"/>
</dbReference>
<dbReference type="Proteomes" id="UP000008064">
    <property type="component" value="Unassembled WGS sequence"/>
</dbReference>
<feature type="transmembrane region" description="Helical" evidence="9">
    <location>
        <begin position="358"/>
        <end position="379"/>
    </location>
</feature>
<dbReference type="PROSITE" id="PS00216">
    <property type="entry name" value="SUGAR_TRANSPORT_1"/>
    <property type="match status" value="1"/>
</dbReference>
<feature type="transmembrane region" description="Helical" evidence="9">
    <location>
        <begin position="119"/>
        <end position="143"/>
    </location>
</feature>
<proteinExistence type="inferred from homology"/>
<evidence type="ECO:0000313" key="11">
    <source>
        <dbReference type="EMBL" id="EGO20301.1"/>
    </source>
</evidence>
<gene>
    <name evidence="11" type="ORF">SERLADRAFT_442440</name>
</gene>
<dbReference type="KEGG" id="sla:SERLADRAFT_442440"/>
<dbReference type="FunFam" id="1.20.1250.20:FF:000090">
    <property type="entry name" value="MFS sugar transporter, putative"/>
    <property type="match status" value="1"/>
</dbReference>
<name>F8P9H2_SERL9</name>
<evidence type="ECO:0000256" key="8">
    <source>
        <dbReference type="RuleBase" id="RU003346"/>
    </source>
</evidence>
<feature type="domain" description="Major facilitator superfamily (MFS) profile" evidence="10">
    <location>
        <begin position="13"/>
        <end position="481"/>
    </location>
</feature>
<evidence type="ECO:0000256" key="5">
    <source>
        <dbReference type="ARBA" id="ARBA00022989"/>
    </source>
</evidence>
<evidence type="ECO:0000256" key="7">
    <source>
        <dbReference type="ARBA" id="ARBA00049119"/>
    </source>
</evidence>
<dbReference type="EMBL" id="GL945441">
    <property type="protein sequence ID" value="EGO20301.1"/>
    <property type="molecule type" value="Genomic_DNA"/>
</dbReference>
<dbReference type="InterPro" id="IPR005829">
    <property type="entry name" value="Sugar_transporter_CS"/>
</dbReference>
<feature type="transmembrane region" description="Helical" evidence="9">
    <location>
        <begin position="9"/>
        <end position="26"/>
    </location>
</feature>
<comment type="subcellular location">
    <subcellularLocation>
        <location evidence="1">Membrane</location>
        <topology evidence="1">Multi-pass membrane protein</topology>
    </subcellularLocation>
</comment>